<keyword evidence="1" id="KW-0812">Transmembrane</keyword>
<keyword evidence="3" id="KW-1185">Reference proteome</keyword>
<reference evidence="2" key="1">
    <citation type="submission" date="2021-02" db="EMBL/GenBank/DDBJ databases">
        <authorList>
            <person name="Nowell W R."/>
        </authorList>
    </citation>
    <scope>NUCLEOTIDE SEQUENCE</scope>
</reference>
<dbReference type="SUPFAM" id="SSF81321">
    <property type="entry name" value="Family A G protein-coupled receptor-like"/>
    <property type="match status" value="1"/>
</dbReference>
<feature type="transmembrane region" description="Helical" evidence="1">
    <location>
        <begin position="100"/>
        <end position="126"/>
    </location>
</feature>
<feature type="transmembrane region" description="Helical" evidence="1">
    <location>
        <begin position="61"/>
        <end position="80"/>
    </location>
</feature>
<keyword evidence="1" id="KW-0472">Membrane</keyword>
<protein>
    <submittedName>
        <fullName evidence="2">Uncharacterized protein</fullName>
    </submittedName>
</protein>
<sequence length="254" mass="28911">HSGSNLQNQSPVFCKVRYYSAVALPSLASYYMVFATLDRFLCTSDNARLRAWSQIKIAKRLAATMLIVGIAMSIHILILFDIYNNTCQISPGSIYTFIYAGYLIIVVILLPHCLMFIFSVITMIAFKNSRKRVNITMIGNPTPIHRKALEFKLIKKFLEQLISFLDINIRVELSKKKINVALNGDQFGDENIIVDDFPFKSTLIYVNSEEASVDLFQLYGAQTQMDRYGALAMDKLFTVEEIKTITEDEFIKDA</sequence>
<dbReference type="Gene3D" id="1.20.1070.10">
    <property type="entry name" value="Rhodopsin 7-helix transmembrane proteins"/>
    <property type="match status" value="1"/>
</dbReference>
<evidence type="ECO:0000313" key="2">
    <source>
        <dbReference type="EMBL" id="CAF1598106.1"/>
    </source>
</evidence>
<keyword evidence="1" id="KW-1133">Transmembrane helix</keyword>
<dbReference type="Proteomes" id="UP000663832">
    <property type="component" value="Unassembled WGS sequence"/>
</dbReference>
<accession>A0A816AIK4</accession>
<organism evidence="2 3">
    <name type="scientific">Adineta steineri</name>
    <dbReference type="NCBI Taxonomy" id="433720"/>
    <lineage>
        <taxon>Eukaryota</taxon>
        <taxon>Metazoa</taxon>
        <taxon>Spiralia</taxon>
        <taxon>Gnathifera</taxon>
        <taxon>Rotifera</taxon>
        <taxon>Eurotatoria</taxon>
        <taxon>Bdelloidea</taxon>
        <taxon>Adinetida</taxon>
        <taxon>Adinetidae</taxon>
        <taxon>Adineta</taxon>
    </lineage>
</organism>
<dbReference type="AlphaFoldDB" id="A0A816AIK4"/>
<dbReference type="OrthoDB" id="10015896at2759"/>
<evidence type="ECO:0000313" key="3">
    <source>
        <dbReference type="Proteomes" id="UP000663832"/>
    </source>
</evidence>
<dbReference type="CDD" id="cd00637">
    <property type="entry name" value="7tm_classA_rhodopsin-like"/>
    <property type="match status" value="1"/>
</dbReference>
<feature type="non-terminal residue" evidence="2">
    <location>
        <position position="1"/>
    </location>
</feature>
<dbReference type="EMBL" id="CAJNOM010001207">
    <property type="protein sequence ID" value="CAF1598106.1"/>
    <property type="molecule type" value="Genomic_DNA"/>
</dbReference>
<feature type="transmembrane region" description="Helical" evidence="1">
    <location>
        <begin position="18"/>
        <end position="41"/>
    </location>
</feature>
<proteinExistence type="predicted"/>
<comment type="caution">
    <text evidence="2">The sequence shown here is derived from an EMBL/GenBank/DDBJ whole genome shotgun (WGS) entry which is preliminary data.</text>
</comment>
<gene>
    <name evidence="2" type="ORF">QVE165_LOCUS52217</name>
</gene>
<name>A0A816AIK4_9BILA</name>
<evidence type="ECO:0000256" key="1">
    <source>
        <dbReference type="SAM" id="Phobius"/>
    </source>
</evidence>